<gene>
    <name evidence="1" type="ORF">D1D85_23930</name>
</gene>
<name>A0A5T6J8D7_SALER</name>
<evidence type="ECO:0000313" key="1">
    <source>
        <dbReference type="EMBL" id="EBM5456627.1"/>
    </source>
</evidence>
<reference evidence="1" key="1">
    <citation type="submission" date="2018-08" db="EMBL/GenBank/DDBJ databases">
        <authorList>
            <consortium name="PulseNet: The National Subtyping Network for Foodborne Disease Surveillance"/>
            <person name="Tarr C.L."/>
            <person name="Trees E."/>
            <person name="Katz L.S."/>
            <person name="Carleton-Romer H.A."/>
            <person name="Stroika S."/>
            <person name="Kucerova Z."/>
            <person name="Roache K.F."/>
            <person name="Sabol A.L."/>
            <person name="Besser J."/>
            <person name="Gerner-Smidt P."/>
        </authorList>
    </citation>
    <scope>NUCLEOTIDE SEQUENCE</scope>
    <source>
        <strain evidence="1">PNUSAS051244</strain>
    </source>
</reference>
<accession>A0A5T6J8D7</accession>
<protein>
    <submittedName>
        <fullName evidence="1">Uncharacterized protein</fullName>
    </submittedName>
</protein>
<organism evidence="1">
    <name type="scientific">Salmonella enterica</name>
    <name type="common">Salmonella choleraesuis</name>
    <dbReference type="NCBI Taxonomy" id="28901"/>
    <lineage>
        <taxon>Bacteria</taxon>
        <taxon>Pseudomonadati</taxon>
        <taxon>Pseudomonadota</taxon>
        <taxon>Gammaproteobacteria</taxon>
        <taxon>Enterobacterales</taxon>
        <taxon>Enterobacteriaceae</taxon>
        <taxon>Salmonella</taxon>
    </lineage>
</organism>
<proteinExistence type="predicted"/>
<dbReference type="AlphaFoldDB" id="A0A5T6J8D7"/>
<comment type="caution">
    <text evidence="1">The sequence shown here is derived from an EMBL/GenBank/DDBJ whole genome shotgun (WGS) entry which is preliminary data.</text>
</comment>
<dbReference type="EMBL" id="AAGCYI010000066">
    <property type="protein sequence ID" value="EBM5456627.1"/>
    <property type="molecule type" value="Genomic_DNA"/>
</dbReference>
<sequence length="180" mass="20884">MAIPERMRPVKVTSKKIRDLAQKAKEILAAIDGGASVEDAFLKEMIDEWNSQVVCPYEFSDFRDFSSWTNANEFTRIAFNLEKFYADFTWEELVQTISCVCDPKSKESEQNFALSLLERNFHGNPSDLIFWPDEWFQDPDMLDVELSAEEIACYLMVRSGRQLVDAPEIDLKYQMPKSDE</sequence>